<dbReference type="Proteomes" id="UP000593561">
    <property type="component" value="Unassembled WGS sequence"/>
</dbReference>
<dbReference type="EMBL" id="JABFAC010000003">
    <property type="protein sequence ID" value="MBA0609715.1"/>
    <property type="molecule type" value="Genomic_DNA"/>
</dbReference>
<name>A0A7J8R7L6_GOSDV</name>
<proteinExistence type="predicted"/>
<reference evidence="1 2" key="1">
    <citation type="journal article" date="2019" name="Genome Biol. Evol.">
        <title>Insights into the evolution of the New World diploid cottons (Gossypium, subgenus Houzingenia) based on genome sequencing.</title>
        <authorList>
            <person name="Grover C.E."/>
            <person name="Arick M.A. 2nd"/>
            <person name="Thrash A."/>
            <person name="Conover J.L."/>
            <person name="Sanders W.S."/>
            <person name="Peterson D.G."/>
            <person name="Frelichowski J.E."/>
            <person name="Scheffler J.A."/>
            <person name="Scheffler B.E."/>
            <person name="Wendel J.F."/>
        </authorList>
    </citation>
    <scope>NUCLEOTIDE SEQUENCE [LARGE SCALE GENOMIC DNA]</scope>
    <source>
        <strain evidence="1">27</strain>
        <tissue evidence="1">Leaf</tissue>
    </source>
</reference>
<evidence type="ECO:0000313" key="1">
    <source>
        <dbReference type="EMBL" id="MBA0609715.1"/>
    </source>
</evidence>
<keyword evidence="2" id="KW-1185">Reference proteome</keyword>
<accession>A0A7J8R7L6</accession>
<organism evidence="1 2">
    <name type="scientific">Gossypium davidsonii</name>
    <name type="common">Davidson's cotton</name>
    <name type="synonym">Gossypium klotzschianum subsp. davidsonii</name>
    <dbReference type="NCBI Taxonomy" id="34287"/>
    <lineage>
        <taxon>Eukaryota</taxon>
        <taxon>Viridiplantae</taxon>
        <taxon>Streptophyta</taxon>
        <taxon>Embryophyta</taxon>
        <taxon>Tracheophyta</taxon>
        <taxon>Spermatophyta</taxon>
        <taxon>Magnoliopsida</taxon>
        <taxon>eudicotyledons</taxon>
        <taxon>Gunneridae</taxon>
        <taxon>Pentapetalae</taxon>
        <taxon>rosids</taxon>
        <taxon>malvids</taxon>
        <taxon>Malvales</taxon>
        <taxon>Malvaceae</taxon>
        <taxon>Malvoideae</taxon>
        <taxon>Gossypium</taxon>
    </lineage>
</organism>
<comment type="caution">
    <text evidence="1">The sequence shown here is derived from an EMBL/GenBank/DDBJ whole genome shotgun (WGS) entry which is preliminary data.</text>
</comment>
<protein>
    <submittedName>
        <fullName evidence="1">Uncharacterized protein</fullName>
    </submittedName>
</protein>
<sequence>MLIETIHNGLATVSSVVEANRDIIEQLDDPSQYVRCWLEEDIRLLLVATDNFH</sequence>
<evidence type="ECO:0000313" key="2">
    <source>
        <dbReference type="Proteomes" id="UP000593561"/>
    </source>
</evidence>
<dbReference type="AlphaFoldDB" id="A0A7J8R7L6"/>
<gene>
    <name evidence="1" type="ORF">Godav_021727</name>
</gene>